<dbReference type="Ensembl" id="ENSLACT00000018402.1">
    <property type="protein sequence ID" value="ENSLACP00000018270.1"/>
    <property type="gene ID" value="ENSLACG00000016093.1"/>
</dbReference>
<dbReference type="CDD" id="cd09521">
    <property type="entry name" value="SAM_ASZ1"/>
    <property type="match status" value="1"/>
</dbReference>
<dbReference type="Gene3D" id="1.10.150.50">
    <property type="entry name" value="Transcription Factor, Ets-1"/>
    <property type="match status" value="1"/>
</dbReference>
<evidence type="ECO:0000256" key="2">
    <source>
        <dbReference type="ARBA" id="ARBA00011479"/>
    </source>
</evidence>
<evidence type="ECO:0000256" key="8">
    <source>
        <dbReference type="ARBA" id="ARBA00022782"/>
    </source>
</evidence>
<dbReference type="GO" id="GO:0031047">
    <property type="term" value="P:regulatory ncRNA-mediated gene silencing"/>
    <property type="evidence" value="ECO:0007669"/>
    <property type="project" value="UniProtKB-KW"/>
</dbReference>
<feature type="repeat" description="ANK" evidence="14">
    <location>
        <begin position="40"/>
        <end position="72"/>
    </location>
</feature>
<dbReference type="Proteomes" id="UP000008672">
    <property type="component" value="Unassembled WGS sequence"/>
</dbReference>
<evidence type="ECO:0000313" key="17">
    <source>
        <dbReference type="Proteomes" id="UP000008672"/>
    </source>
</evidence>
<reference evidence="16" key="2">
    <citation type="submission" date="2025-08" db="UniProtKB">
        <authorList>
            <consortium name="Ensembl"/>
        </authorList>
    </citation>
    <scope>IDENTIFICATION</scope>
</reference>
<feature type="repeat" description="ANK" evidence="14">
    <location>
        <begin position="111"/>
        <end position="143"/>
    </location>
</feature>
<keyword evidence="11" id="KW-0943">RNA-mediated gene silencing</keyword>
<dbReference type="STRING" id="7897.ENSLACP00000018270"/>
<evidence type="ECO:0000256" key="3">
    <source>
        <dbReference type="ARBA" id="ARBA00020117"/>
    </source>
</evidence>
<evidence type="ECO:0000256" key="10">
    <source>
        <dbReference type="ARBA" id="ARBA00023043"/>
    </source>
</evidence>
<dbReference type="FunCoup" id="H3B8P9">
    <property type="interactions" value="25"/>
</dbReference>
<dbReference type="InterPro" id="IPR002110">
    <property type="entry name" value="Ankyrin_rpt"/>
</dbReference>
<dbReference type="GO" id="GO:0051321">
    <property type="term" value="P:meiotic cell cycle"/>
    <property type="evidence" value="ECO:0007669"/>
    <property type="project" value="UniProtKB-KW"/>
</dbReference>
<dbReference type="InParanoid" id="H3B8P9"/>
<dbReference type="EMBL" id="AFYH01075787">
    <property type="status" value="NOT_ANNOTATED_CDS"/>
    <property type="molecule type" value="Genomic_DNA"/>
</dbReference>
<protein>
    <recommendedName>
        <fullName evidence="3">Ankyrin repeat, SAM and basic leucine zipper domain-containing protein 1</fullName>
    </recommendedName>
    <alternativeName>
        <fullName evidence="13">Germ cell-specific ankyrin, SAM and basic leucine zipper domain-containing protein</fullName>
    </alternativeName>
</protein>
<dbReference type="SUPFAM" id="SSF47769">
    <property type="entry name" value="SAM/Pointed domain"/>
    <property type="match status" value="1"/>
</dbReference>
<dbReference type="GO" id="GO:0071546">
    <property type="term" value="C:pi-body"/>
    <property type="evidence" value="ECO:0007669"/>
    <property type="project" value="TreeGrafter"/>
</dbReference>
<dbReference type="EMBL" id="AFYH01075782">
    <property type="status" value="NOT_ANNOTATED_CDS"/>
    <property type="molecule type" value="Genomic_DNA"/>
</dbReference>
<dbReference type="GO" id="GO:0007283">
    <property type="term" value="P:spermatogenesis"/>
    <property type="evidence" value="ECO:0007669"/>
    <property type="project" value="UniProtKB-KW"/>
</dbReference>
<dbReference type="Gene3D" id="1.25.40.20">
    <property type="entry name" value="Ankyrin repeat-containing domain"/>
    <property type="match status" value="1"/>
</dbReference>
<evidence type="ECO:0000256" key="4">
    <source>
        <dbReference type="ARBA" id="ARBA00022473"/>
    </source>
</evidence>
<dbReference type="EMBL" id="AFYH01075783">
    <property type="status" value="NOT_ANNOTATED_CDS"/>
    <property type="molecule type" value="Genomic_DNA"/>
</dbReference>
<evidence type="ECO:0000256" key="6">
    <source>
        <dbReference type="ARBA" id="ARBA00022553"/>
    </source>
</evidence>
<evidence type="ECO:0000256" key="5">
    <source>
        <dbReference type="ARBA" id="ARBA00022490"/>
    </source>
</evidence>
<dbReference type="PANTHER" id="PTHR24157:SF3">
    <property type="entry name" value="ANKYRIN REPEAT, SAM AND BASIC LEUCINE ZIPPER DOMAIN-CONTAINING PROTEIN 1"/>
    <property type="match status" value="1"/>
</dbReference>
<dbReference type="Pfam" id="PF00536">
    <property type="entry name" value="SAM_1"/>
    <property type="match status" value="1"/>
</dbReference>
<dbReference type="InterPro" id="IPR042650">
    <property type="entry name" value="Asz1_SAM"/>
</dbReference>
<evidence type="ECO:0000259" key="15">
    <source>
        <dbReference type="PROSITE" id="PS50105"/>
    </source>
</evidence>
<dbReference type="EMBL" id="AFYH01075785">
    <property type="status" value="NOT_ANNOTATED_CDS"/>
    <property type="molecule type" value="Genomic_DNA"/>
</dbReference>
<gene>
    <name evidence="16" type="primary">ASZ1</name>
</gene>
<evidence type="ECO:0000256" key="9">
    <source>
        <dbReference type="ARBA" id="ARBA00022871"/>
    </source>
</evidence>
<dbReference type="InterPro" id="IPR036770">
    <property type="entry name" value="Ankyrin_rpt-contain_sf"/>
</dbReference>
<evidence type="ECO:0000313" key="16">
    <source>
        <dbReference type="Ensembl" id="ENSLACP00000018270.1"/>
    </source>
</evidence>
<comment type="subcellular location">
    <subcellularLocation>
        <location evidence="1">Cytoplasm</location>
    </subcellularLocation>
</comment>
<sequence length="439" mass="48559">RKLLVENKDDALKKALTSGDVHAVKELINAGINVESRFQFGWTPLMYAANVAHLELIQILLDRGANASFAKVDQYTVLMAACTARAPEEKVVKCVELLLSRNANPNVANSQQMTPLMFAARDGRTQVVILFVAHGAEVNAQDLKGYTALTWAAHNGHKSTVLKLAELGADASLKTKDGKTPADIANKKKHSELSALLALTSNPMLRKSHNISKEETICKYLKTAPDPVKDFGASLFGPLNDLELFLHGLELEHLTKLLKDNEVSVRYLLTMEKEDLEKVGITDPADQKKILDAIQDLHVEEVKFGKLPQLMKLEISGHDELLNFLTRLKKQCNGLAATVQNIADKMPTNSHEIVLEWDSSQNCNSVCDDLICAIKDLDKEVVRLRSLLQKLQDNQKEAPCRVPSLDRLPDQSRLIKKVAVGLLGIGILFLFVKLPSSRS</sequence>
<reference evidence="16" key="3">
    <citation type="submission" date="2025-09" db="UniProtKB">
        <authorList>
            <consortium name="Ensembl"/>
        </authorList>
    </citation>
    <scope>IDENTIFICATION</scope>
</reference>
<reference evidence="17" key="1">
    <citation type="submission" date="2011-08" db="EMBL/GenBank/DDBJ databases">
        <title>The draft genome of Latimeria chalumnae.</title>
        <authorList>
            <person name="Di Palma F."/>
            <person name="Alfoldi J."/>
            <person name="Johnson J."/>
            <person name="Berlin A."/>
            <person name="Gnerre S."/>
            <person name="Jaffe D."/>
            <person name="MacCallum I."/>
            <person name="Young S."/>
            <person name="Walker B.J."/>
            <person name="Lander E."/>
            <person name="Lindblad-Toh K."/>
        </authorList>
    </citation>
    <scope>NUCLEOTIDE SEQUENCE [LARGE SCALE GENOMIC DNA]</scope>
    <source>
        <strain evidence="17">Wild caught</strain>
    </source>
</reference>
<dbReference type="InterPro" id="IPR001660">
    <property type="entry name" value="SAM"/>
</dbReference>
<dbReference type="SMART" id="SM00248">
    <property type="entry name" value="ANK"/>
    <property type="match status" value="5"/>
</dbReference>
<dbReference type="PANTHER" id="PTHR24157">
    <property type="entry name" value="ANKYRIN REPEAT, SAM AND BASIC LEUCINE ZIPPER DOMAIN-CONTAINING PROTEIN 1"/>
    <property type="match status" value="1"/>
</dbReference>
<keyword evidence="5" id="KW-0963">Cytoplasm</keyword>
<evidence type="ECO:0000256" key="14">
    <source>
        <dbReference type="PROSITE-ProRule" id="PRU00023"/>
    </source>
</evidence>
<dbReference type="HOGENOM" id="CLU_053259_0_0_1"/>
<keyword evidence="7" id="KW-0677">Repeat</keyword>
<evidence type="ECO:0000256" key="7">
    <source>
        <dbReference type="ARBA" id="ARBA00022737"/>
    </source>
</evidence>
<dbReference type="AlphaFoldDB" id="H3B8P9"/>
<evidence type="ECO:0000256" key="13">
    <source>
        <dbReference type="ARBA" id="ARBA00030354"/>
    </source>
</evidence>
<dbReference type="Pfam" id="PF12796">
    <property type="entry name" value="Ank_2"/>
    <property type="match status" value="1"/>
</dbReference>
<comment type="subunit">
    <text evidence="2">Interacts with DDX4, PIWIL1, RANBP9 and TDRD1.</text>
</comment>
<dbReference type="OMA" id="PFMFACR"/>
<feature type="domain" description="SAM" evidence="15">
    <location>
        <begin position="237"/>
        <end position="300"/>
    </location>
</feature>
<keyword evidence="9" id="KW-0744">Spermatogenesis</keyword>
<dbReference type="PROSITE" id="PS50297">
    <property type="entry name" value="ANK_REP_REGION"/>
    <property type="match status" value="2"/>
</dbReference>
<dbReference type="PROSITE" id="PS50105">
    <property type="entry name" value="SAM_DOMAIN"/>
    <property type="match status" value="1"/>
</dbReference>
<dbReference type="SMART" id="SM00454">
    <property type="entry name" value="SAM"/>
    <property type="match status" value="1"/>
</dbReference>
<dbReference type="eggNOG" id="KOG0504">
    <property type="taxonomic scope" value="Eukaryota"/>
</dbReference>
<dbReference type="SUPFAM" id="SSF48403">
    <property type="entry name" value="Ankyrin repeat"/>
    <property type="match status" value="1"/>
</dbReference>
<dbReference type="PROSITE" id="PS50088">
    <property type="entry name" value="ANK_REPEAT"/>
    <property type="match status" value="3"/>
</dbReference>
<feature type="repeat" description="ANK" evidence="14">
    <location>
        <begin position="144"/>
        <end position="176"/>
    </location>
</feature>
<keyword evidence="8" id="KW-0221">Differentiation</keyword>
<dbReference type="Pfam" id="PF00023">
    <property type="entry name" value="Ank"/>
    <property type="match status" value="1"/>
</dbReference>
<keyword evidence="10 14" id="KW-0040">ANK repeat</keyword>
<evidence type="ECO:0000256" key="12">
    <source>
        <dbReference type="ARBA" id="ARBA00023254"/>
    </source>
</evidence>
<dbReference type="EMBL" id="AFYH01075784">
    <property type="status" value="NOT_ANNOTATED_CDS"/>
    <property type="molecule type" value="Genomic_DNA"/>
</dbReference>
<organism evidence="16 17">
    <name type="scientific">Latimeria chalumnae</name>
    <name type="common">Coelacanth</name>
    <dbReference type="NCBI Taxonomy" id="7897"/>
    <lineage>
        <taxon>Eukaryota</taxon>
        <taxon>Metazoa</taxon>
        <taxon>Chordata</taxon>
        <taxon>Craniata</taxon>
        <taxon>Vertebrata</taxon>
        <taxon>Euteleostomi</taxon>
        <taxon>Coelacanthiformes</taxon>
        <taxon>Coelacanthidae</taxon>
        <taxon>Latimeria</taxon>
    </lineage>
</organism>
<dbReference type="GO" id="GO:0030154">
    <property type="term" value="P:cell differentiation"/>
    <property type="evidence" value="ECO:0007669"/>
    <property type="project" value="UniProtKB-KW"/>
</dbReference>
<keyword evidence="17" id="KW-1185">Reference proteome</keyword>
<name>H3B8P9_LATCH</name>
<evidence type="ECO:0000256" key="1">
    <source>
        <dbReference type="ARBA" id="ARBA00004496"/>
    </source>
</evidence>
<keyword evidence="6" id="KW-0597">Phosphoprotein</keyword>
<proteinExistence type="predicted"/>
<keyword evidence="12" id="KW-0469">Meiosis</keyword>
<dbReference type="GeneTree" id="ENSGT00880000138051"/>
<dbReference type="EMBL" id="AFYH01075786">
    <property type="status" value="NOT_ANNOTATED_CDS"/>
    <property type="molecule type" value="Genomic_DNA"/>
</dbReference>
<dbReference type="InterPro" id="IPR013761">
    <property type="entry name" value="SAM/pointed_sf"/>
</dbReference>
<keyword evidence="4" id="KW-0217">Developmental protein</keyword>
<evidence type="ECO:0000256" key="11">
    <source>
        <dbReference type="ARBA" id="ARBA00023158"/>
    </source>
</evidence>
<accession>H3B8P9</accession>